<evidence type="ECO:0000256" key="4">
    <source>
        <dbReference type="ARBA" id="ARBA00023263"/>
    </source>
</evidence>
<evidence type="ECO:0000256" key="2">
    <source>
        <dbReference type="ARBA" id="ARBA00006671"/>
    </source>
</evidence>
<dbReference type="Gene3D" id="2.60.40.3310">
    <property type="match status" value="1"/>
</dbReference>
<feature type="signal peptide" evidence="5">
    <location>
        <begin position="1"/>
        <end position="27"/>
    </location>
</feature>
<geneLocation type="plasmid" evidence="8">
    <name>prhbstw-00938_2</name>
</geneLocation>
<dbReference type="GO" id="GO:0009289">
    <property type="term" value="C:pilus"/>
    <property type="evidence" value="ECO:0007669"/>
    <property type="project" value="UniProtKB-SubCell"/>
</dbReference>
<dbReference type="InterPro" id="IPR050263">
    <property type="entry name" value="Bact_Fimbrial_Adh_Pro"/>
</dbReference>
<evidence type="ECO:0000313" key="7">
    <source>
        <dbReference type="EMBL" id="QMR42825.1"/>
    </source>
</evidence>
<dbReference type="RefSeq" id="WP_182015600.1">
    <property type="nucleotide sequence ID" value="NZ_CP055905.1"/>
</dbReference>
<sequence>MKFFVTNAVGLLAVLSLLGGGMQAARAADINCKAGPGTPIAIVPNMSISGTYSGNDMQVGTTIYRNTFHISRVNVTCDDYFSLDSYMTANSTPSGGGSYMDTDNGRKYVYPTNVPGVGVALWYAGRNYTETRTKDLTITPGDIPDKTSLDITNYGPDISLIKTGPIASGSVVNASSFPHLTWDIATGGVNIGYAGLPIHLADISFAGSIRFVTQTCTPQNRTVDMGKWNAANFKGKGSESGPWMDASIQLTGCPTFSGYYGKDNPQSSVDSGTASGGTRVANLFTLSVTPAHGLVDSANSIMALESGTDAATGLGVQLKYGKVINAGIGEMADTWKSGTSWDVPAPTDGSGSFKLPLAVIYYQTADRVTPGKANTQFTVNIDYK</sequence>
<dbReference type="EMBL" id="CP055905">
    <property type="protein sequence ID" value="QMR42825.1"/>
    <property type="molecule type" value="Genomic_DNA"/>
</dbReference>
<dbReference type="SUPFAM" id="SSF49401">
    <property type="entry name" value="Bacterial adhesins"/>
    <property type="match status" value="1"/>
</dbReference>
<dbReference type="Gene3D" id="2.60.40.1090">
    <property type="entry name" value="Fimbrial-type adhesion domain"/>
    <property type="match status" value="1"/>
</dbReference>
<organism evidence="7 8">
    <name type="scientific">Klebsiella aerogenes</name>
    <name type="common">Enterobacter aerogenes</name>
    <dbReference type="NCBI Taxonomy" id="548"/>
    <lineage>
        <taxon>Bacteria</taxon>
        <taxon>Pseudomonadati</taxon>
        <taxon>Pseudomonadota</taxon>
        <taxon>Gammaproteobacteria</taxon>
        <taxon>Enterobacterales</taxon>
        <taxon>Enterobacteriaceae</taxon>
        <taxon>Klebsiella/Raoultella group</taxon>
        <taxon>Klebsiella</taxon>
    </lineage>
</organism>
<keyword evidence="3 5" id="KW-0732">Signal</keyword>
<dbReference type="PANTHER" id="PTHR33420">
    <property type="entry name" value="FIMBRIAL SUBUNIT ELFA-RELATED"/>
    <property type="match status" value="1"/>
</dbReference>
<evidence type="ECO:0000256" key="3">
    <source>
        <dbReference type="ARBA" id="ARBA00022729"/>
    </source>
</evidence>
<comment type="similarity">
    <text evidence="2">Belongs to the fimbrial protein family.</text>
</comment>
<dbReference type="GO" id="GO:0043709">
    <property type="term" value="P:cell adhesion involved in single-species biofilm formation"/>
    <property type="evidence" value="ECO:0007669"/>
    <property type="project" value="TreeGrafter"/>
</dbReference>
<dbReference type="InterPro" id="IPR000259">
    <property type="entry name" value="Adhesion_dom_fimbrial"/>
</dbReference>
<proteinExistence type="inferred from homology"/>
<dbReference type="Pfam" id="PF00419">
    <property type="entry name" value="Fimbrial"/>
    <property type="match status" value="1"/>
</dbReference>
<keyword evidence="7" id="KW-0614">Plasmid</keyword>
<feature type="domain" description="Fimbrial-type adhesion" evidence="6">
    <location>
        <begin position="203"/>
        <end position="384"/>
    </location>
</feature>
<dbReference type="PANTHER" id="PTHR33420:SF3">
    <property type="entry name" value="FIMBRIAL SUBUNIT ELFA"/>
    <property type="match status" value="1"/>
</dbReference>
<name>A0AAP9R1Q3_KLEAE</name>
<dbReference type="InterPro" id="IPR036937">
    <property type="entry name" value="Adhesion_dom_fimbrial_sf"/>
</dbReference>
<evidence type="ECO:0000256" key="5">
    <source>
        <dbReference type="SAM" id="SignalP"/>
    </source>
</evidence>
<feature type="chain" id="PRO_5043041011" evidence="5">
    <location>
        <begin position="28"/>
        <end position="384"/>
    </location>
</feature>
<protein>
    <submittedName>
        <fullName evidence="7">Fimbrial protein</fullName>
    </submittedName>
</protein>
<dbReference type="InterPro" id="IPR008966">
    <property type="entry name" value="Adhesion_dom_sf"/>
</dbReference>
<reference evidence="8" key="1">
    <citation type="submission" date="2020-06" db="EMBL/GenBank/DDBJ databases">
        <title>REHAB project genomes.</title>
        <authorList>
            <person name="Shaw L.P."/>
        </authorList>
    </citation>
    <scope>NUCLEOTIDE SEQUENCE [LARGE SCALE GENOMIC DNA]</scope>
    <source>
        <strain evidence="8">RHBSTW-00938</strain>
        <plasmid evidence="8">prhbstw-00938_2</plasmid>
    </source>
</reference>
<evidence type="ECO:0000259" key="6">
    <source>
        <dbReference type="Pfam" id="PF00419"/>
    </source>
</evidence>
<dbReference type="AlphaFoldDB" id="A0AAP9R1Q3"/>
<gene>
    <name evidence="7" type="ORF">HV331_25175</name>
</gene>
<evidence type="ECO:0000256" key="1">
    <source>
        <dbReference type="ARBA" id="ARBA00004561"/>
    </source>
</evidence>
<comment type="subcellular location">
    <subcellularLocation>
        <location evidence="1">Fimbrium</location>
    </subcellularLocation>
</comment>
<dbReference type="Proteomes" id="UP000514462">
    <property type="component" value="Plasmid pRHBSTW-00938_2"/>
</dbReference>
<accession>A0AAP9R1Q3</accession>
<evidence type="ECO:0000313" key="8">
    <source>
        <dbReference type="Proteomes" id="UP000514462"/>
    </source>
</evidence>
<keyword evidence="4" id="KW-0281">Fimbrium</keyword>